<feature type="compositionally biased region" description="Polar residues" evidence="1">
    <location>
        <begin position="89"/>
        <end position="98"/>
    </location>
</feature>
<dbReference type="InterPro" id="IPR000095">
    <property type="entry name" value="CRIB_dom"/>
</dbReference>
<feature type="compositionally biased region" description="Basic and acidic residues" evidence="1">
    <location>
        <begin position="734"/>
        <end position="744"/>
    </location>
</feature>
<proteinExistence type="predicted"/>
<dbReference type="PROSITE" id="PS50108">
    <property type="entry name" value="CRIB"/>
    <property type="match status" value="1"/>
</dbReference>
<keyword evidence="4" id="KW-1185">Reference proteome</keyword>
<feature type="compositionally biased region" description="Polar residues" evidence="1">
    <location>
        <begin position="399"/>
        <end position="411"/>
    </location>
</feature>
<gene>
    <name evidence="3" type="ORF">B0I35DRAFT_106720</name>
</gene>
<feature type="compositionally biased region" description="Polar residues" evidence="1">
    <location>
        <begin position="116"/>
        <end position="125"/>
    </location>
</feature>
<dbReference type="OrthoDB" id="5237293at2759"/>
<feature type="compositionally biased region" description="Polar residues" evidence="1">
    <location>
        <begin position="224"/>
        <end position="241"/>
    </location>
</feature>
<accession>A0A8K0SKQ3</accession>
<evidence type="ECO:0000259" key="2">
    <source>
        <dbReference type="PROSITE" id="PS50108"/>
    </source>
</evidence>
<evidence type="ECO:0000313" key="4">
    <source>
        <dbReference type="Proteomes" id="UP000813444"/>
    </source>
</evidence>
<comment type="caution">
    <text evidence="3">The sequence shown here is derived from an EMBL/GenBank/DDBJ whole genome shotgun (WGS) entry which is preliminary data.</text>
</comment>
<feature type="domain" description="CRIB" evidence="2">
    <location>
        <begin position="219"/>
        <end position="232"/>
    </location>
</feature>
<feature type="region of interest" description="Disordered" evidence="1">
    <location>
        <begin position="481"/>
        <end position="512"/>
    </location>
</feature>
<feature type="region of interest" description="Disordered" evidence="1">
    <location>
        <begin position="224"/>
        <end position="243"/>
    </location>
</feature>
<feature type="region of interest" description="Disordered" evidence="1">
    <location>
        <begin position="18"/>
        <end position="214"/>
    </location>
</feature>
<organism evidence="3 4">
    <name type="scientific">Stachybotrys elegans</name>
    <dbReference type="NCBI Taxonomy" id="80388"/>
    <lineage>
        <taxon>Eukaryota</taxon>
        <taxon>Fungi</taxon>
        <taxon>Dikarya</taxon>
        <taxon>Ascomycota</taxon>
        <taxon>Pezizomycotina</taxon>
        <taxon>Sordariomycetes</taxon>
        <taxon>Hypocreomycetidae</taxon>
        <taxon>Hypocreales</taxon>
        <taxon>Stachybotryaceae</taxon>
        <taxon>Stachybotrys</taxon>
    </lineage>
</organism>
<dbReference type="Proteomes" id="UP000813444">
    <property type="component" value="Unassembled WGS sequence"/>
</dbReference>
<feature type="compositionally biased region" description="Low complexity" evidence="1">
    <location>
        <begin position="168"/>
        <end position="180"/>
    </location>
</feature>
<dbReference type="EMBL" id="JAGPNK010000016">
    <property type="protein sequence ID" value="KAH7308199.1"/>
    <property type="molecule type" value="Genomic_DNA"/>
</dbReference>
<feature type="region of interest" description="Disordered" evidence="1">
    <location>
        <begin position="714"/>
        <end position="745"/>
    </location>
</feature>
<reference evidence="3" key="1">
    <citation type="journal article" date="2021" name="Nat. Commun.">
        <title>Genetic determinants of endophytism in the Arabidopsis root mycobiome.</title>
        <authorList>
            <person name="Mesny F."/>
            <person name="Miyauchi S."/>
            <person name="Thiergart T."/>
            <person name="Pickel B."/>
            <person name="Atanasova L."/>
            <person name="Karlsson M."/>
            <person name="Huettel B."/>
            <person name="Barry K.W."/>
            <person name="Haridas S."/>
            <person name="Chen C."/>
            <person name="Bauer D."/>
            <person name="Andreopoulos W."/>
            <person name="Pangilinan J."/>
            <person name="LaButti K."/>
            <person name="Riley R."/>
            <person name="Lipzen A."/>
            <person name="Clum A."/>
            <person name="Drula E."/>
            <person name="Henrissat B."/>
            <person name="Kohler A."/>
            <person name="Grigoriev I.V."/>
            <person name="Martin F.M."/>
            <person name="Hacquard S."/>
        </authorList>
    </citation>
    <scope>NUCLEOTIDE SEQUENCE</scope>
    <source>
        <strain evidence="3">MPI-CAGE-CH-0235</strain>
    </source>
</reference>
<feature type="compositionally biased region" description="Low complexity" evidence="1">
    <location>
        <begin position="722"/>
        <end position="733"/>
    </location>
</feature>
<sequence>MSIWTAPMPYYSEYFDNKRRPSTQVTSLGLDSDAAQRPTTASPTGAGSLQSDHPSSASLDGAMFEASLDSPPSPERIRQLSKQMRRASHLNQANVNRASSSRSSSIRSITDDRSSWDQSLENSLNLVRRPSERSNGSSAPSRERPESVQGFGRNLFQRLGKSTRDSTAHSSSAGSSIYSTEQTADTTAPNNSSRESIVPSLFSLRRPSRDDSAQRRLRISSPFNFQHVTHTQREQLPNLQRGNRMDLVEEFSAIRTTDPSSGPASLAGIDPEDIHSPNFRLESKRSQDDFTPSGRPPLIPRHTAPGHVPHTLLKKTRSQDHLRLSPPPRSLRRPSAPFVTDSTTIPAVPSIPPRGSSWQQNSPPAHVPEHDVEFSTVPFGERPLGSAGFRRPHPYSPRSIGSTGQSELSPRTQDHPPVEDVEAAGPSDRPISYALTTPDDLAWPLGPNATAVPFESPLPDVPEEEEHSNFFRKARASVASNSSLRGSQSVPMLRSLAQSQRPDSRASETLGHFDRQLARRGSVRDSQAIDLALAGNWEDAIDYCYEHEAEADCDYQWERSSLDIDRAIDAPPVQVAYADELSEARPIHTNASSPGFLSATGFDVPALSPVSQASTATGQDLPTPVSYAVTNNFSLPRIDRKSMRPSKTNKPRPISVASSFKEVHGFTLSPSLLIPGDYHHQMLLTASEKNDILEEDETIYTPYDLDMSASQMSQKSSLVYQRSSTSTTATSSTRRSDSIGDRHVSTHSNYTNLTRLTASSTSLNKLAGSWSEAADPVPEQQVFDSEAAHIGETDDETTPPASQDVVPELTPFPTIAAGRKVHHKTHASESLAQDEVAPLQPLDGVKARRPRARTTSVSGNTPPVGQYALFPREYVKPTGERI</sequence>
<feature type="compositionally biased region" description="Low complexity" evidence="1">
    <location>
        <begin position="99"/>
        <end position="108"/>
    </location>
</feature>
<name>A0A8K0SKQ3_9HYPO</name>
<feature type="compositionally biased region" description="Basic and acidic residues" evidence="1">
    <location>
        <begin position="502"/>
        <end position="512"/>
    </location>
</feature>
<feature type="region of interest" description="Disordered" evidence="1">
    <location>
        <begin position="824"/>
        <end position="869"/>
    </location>
</feature>
<protein>
    <recommendedName>
        <fullName evidence="2">CRIB domain-containing protein</fullName>
    </recommendedName>
</protein>
<feature type="region of interest" description="Disordered" evidence="1">
    <location>
        <begin position="255"/>
        <end position="430"/>
    </location>
</feature>
<evidence type="ECO:0000313" key="3">
    <source>
        <dbReference type="EMBL" id="KAH7308199.1"/>
    </source>
</evidence>
<feature type="compositionally biased region" description="Polar residues" evidence="1">
    <location>
        <begin position="181"/>
        <end position="195"/>
    </location>
</feature>
<feature type="compositionally biased region" description="Polar residues" evidence="1">
    <location>
        <begin position="481"/>
        <end position="501"/>
    </location>
</feature>
<evidence type="ECO:0000256" key="1">
    <source>
        <dbReference type="SAM" id="MobiDB-lite"/>
    </source>
</evidence>
<feature type="compositionally biased region" description="Polar residues" evidence="1">
    <location>
        <begin position="853"/>
        <end position="863"/>
    </location>
</feature>
<feature type="compositionally biased region" description="Polar residues" evidence="1">
    <location>
        <begin position="37"/>
        <end position="58"/>
    </location>
</feature>
<dbReference type="AlphaFoldDB" id="A0A8K0SKQ3"/>